<dbReference type="Pfam" id="PF21948">
    <property type="entry name" value="LplA-B_cat"/>
    <property type="match status" value="1"/>
</dbReference>
<comment type="function">
    <text evidence="5">Catalyzes the transfer of endogenously produced octanoic acid from octanoyl-acyl-carrier-protein onto the lipoyl domains of lipoate-dependent enzymes. Lipoyl-ACP can also act as a substrate although octanoyl-ACP is likely to be the physiological substrate.</text>
</comment>
<comment type="catalytic activity">
    <reaction evidence="5">
        <text>octanoyl-[ACP] + L-lysyl-[protein] = N(6)-octanoyl-L-lysyl-[protein] + holo-[ACP] + H(+)</text>
        <dbReference type="Rhea" id="RHEA:17665"/>
        <dbReference type="Rhea" id="RHEA-COMP:9636"/>
        <dbReference type="Rhea" id="RHEA-COMP:9685"/>
        <dbReference type="Rhea" id="RHEA-COMP:9752"/>
        <dbReference type="Rhea" id="RHEA-COMP:9928"/>
        <dbReference type="ChEBI" id="CHEBI:15378"/>
        <dbReference type="ChEBI" id="CHEBI:29969"/>
        <dbReference type="ChEBI" id="CHEBI:64479"/>
        <dbReference type="ChEBI" id="CHEBI:78463"/>
        <dbReference type="ChEBI" id="CHEBI:78809"/>
        <dbReference type="EC" id="2.3.1.181"/>
    </reaction>
</comment>
<comment type="similarity">
    <text evidence="2 5">Belongs to the LipB family.</text>
</comment>
<dbReference type="SUPFAM" id="SSF55681">
    <property type="entry name" value="Class II aaRS and biotin synthetases"/>
    <property type="match status" value="1"/>
</dbReference>
<comment type="pathway">
    <text evidence="1 5">Protein modification; protein lipoylation via endogenous pathway; protein N(6)-(lipoyl)lysine from octanoyl-[acyl-carrier-protein]: step 1/2.</text>
</comment>
<feature type="active site" description="Acyl-thioester intermediate" evidence="6">
    <location>
        <position position="156"/>
    </location>
</feature>
<dbReference type="AlphaFoldDB" id="A0AAD9IVS6"/>
<dbReference type="InterPro" id="IPR045864">
    <property type="entry name" value="aa-tRNA-synth_II/BPL/LPL"/>
</dbReference>
<organism evidence="10 11">
    <name type="scientific">Paralvinella palmiformis</name>
    <dbReference type="NCBI Taxonomy" id="53620"/>
    <lineage>
        <taxon>Eukaryota</taxon>
        <taxon>Metazoa</taxon>
        <taxon>Spiralia</taxon>
        <taxon>Lophotrochozoa</taxon>
        <taxon>Annelida</taxon>
        <taxon>Polychaeta</taxon>
        <taxon>Sedentaria</taxon>
        <taxon>Canalipalpata</taxon>
        <taxon>Terebellida</taxon>
        <taxon>Terebelliformia</taxon>
        <taxon>Alvinellidae</taxon>
        <taxon>Paralvinella</taxon>
    </lineage>
</organism>
<evidence type="ECO:0000256" key="1">
    <source>
        <dbReference type="ARBA" id="ARBA00004821"/>
    </source>
</evidence>
<reference evidence="10" key="1">
    <citation type="journal article" date="2023" name="Mol. Biol. Evol.">
        <title>Third-Generation Sequencing Reveals the Adaptive Role of the Epigenome in Three Deep-Sea Polychaetes.</title>
        <authorList>
            <person name="Perez M."/>
            <person name="Aroh O."/>
            <person name="Sun Y."/>
            <person name="Lan Y."/>
            <person name="Juniper S.K."/>
            <person name="Young C.R."/>
            <person name="Angers B."/>
            <person name="Qian P.Y."/>
        </authorList>
    </citation>
    <scope>NUCLEOTIDE SEQUENCE</scope>
    <source>
        <strain evidence="10">P08H-3</strain>
    </source>
</reference>
<dbReference type="InterPro" id="IPR000544">
    <property type="entry name" value="Octanoyltransferase"/>
</dbReference>
<dbReference type="InterPro" id="IPR020605">
    <property type="entry name" value="Octanoyltransferase_CS"/>
</dbReference>
<feature type="site" description="Lowers pKa of active site Cys" evidence="8">
    <location>
        <position position="122"/>
    </location>
</feature>
<evidence type="ECO:0000313" key="11">
    <source>
        <dbReference type="Proteomes" id="UP001208570"/>
    </source>
</evidence>
<feature type="binding site" evidence="7">
    <location>
        <begin position="125"/>
        <end position="127"/>
    </location>
    <ligand>
        <name>substrate</name>
    </ligand>
</feature>
<evidence type="ECO:0000259" key="9">
    <source>
        <dbReference type="PROSITE" id="PS51733"/>
    </source>
</evidence>
<keyword evidence="11" id="KW-1185">Reference proteome</keyword>
<evidence type="ECO:0000256" key="6">
    <source>
        <dbReference type="PIRSR" id="PIRSR016262-1"/>
    </source>
</evidence>
<gene>
    <name evidence="10" type="ORF">LSH36_1091g00000</name>
</gene>
<dbReference type="InterPro" id="IPR004143">
    <property type="entry name" value="BPL_LPL_catalytic"/>
</dbReference>
<dbReference type="NCBIfam" id="NF010925">
    <property type="entry name" value="PRK14345.1"/>
    <property type="match status" value="1"/>
</dbReference>
<evidence type="ECO:0000256" key="2">
    <source>
        <dbReference type="ARBA" id="ARBA00007907"/>
    </source>
</evidence>
<name>A0AAD9IVS6_9ANNE</name>
<sequence length="218" mass="24070">MHYTAAYSLQKEIHVRIAKGTSSYTFILVEHYPVITIGKSGSETDVLKKNIPVIQIDRGGQVTFHGPGQLVGYILFPVKNIVKDLHAFMATLELSLIKTIADFGISAQHNKQFPGVWVADKKIASVGIAIHQGITMHGFALNIHTDLSFFRYIVPCGLKQGKVTSFATELVHSPSLQAVAHRYLYHMQDVFGFSSCIPTPLPSALCFATEQGQENEKE</sequence>
<dbReference type="Proteomes" id="UP001208570">
    <property type="component" value="Unassembled WGS sequence"/>
</dbReference>
<dbReference type="HAMAP" id="MF_00013">
    <property type="entry name" value="LipB"/>
    <property type="match status" value="1"/>
</dbReference>
<evidence type="ECO:0000256" key="8">
    <source>
        <dbReference type="PIRSR" id="PIRSR016262-3"/>
    </source>
</evidence>
<feature type="domain" description="BPL/LPL catalytic" evidence="9">
    <location>
        <begin position="20"/>
        <end position="195"/>
    </location>
</feature>
<dbReference type="GO" id="GO:0009249">
    <property type="term" value="P:protein lipoylation"/>
    <property type="evidence" value="ECO:0007669"/>
    <property type="project" value="InterPro"/>
</dbReference>
<feature type="binding site" evidence="7">
    <location>
        <begin position="138"/>
        <end position="140"/>
    </location>
    <ligand>
        <name>substrate</name>
    </ligand>
</feature>
<keyword evidence="5" id="KW-0496">Mitochondrion</keyword>
<dbReference type="EC" id="2.3.1.181" evidence="5"/>
<evidence type="ECO:0000256" key="4">
    <source>
        <dbReference type="ARBA" id="ARBA00023315"/>
    </source>
</evidence>
<comment type="subcellular location">
    <subcellularLocation>
        <location evidence="5">Mitochondrion</location>
    </subcellularLocation>
</comment>
<protein>
    <recommendedName>
        <fullName evidence="5">Octanoyl-[acyl-carrier-protein]:protein N-octanoyltransferase LIPT2, mitochondrial</fullName>
        <ecNumber evidence="5">2.3.1.181</ecNumber>
    </recommendedName>
</protein>
<dbReference type="Gene3D" id="3.30.930.10">
    <property type="entry name" value="Bira Bifunctional Protein, Domain 2"/>
    <property type="match status" value="1"/>
</dbReference>
<dbReference type="GO" id="GO:0005739">
    <property type="term" value="C:mitochondrion"/>
    <property type="evidence" value="ECO:0007669"/>
    <property type="project" value="UniProtKB-SubCell"/>
</dbReference>
<evidence type="ECO:0000256" key="5">
    <source>
        <dbReference type="PIRNR" id="PIRNR016262"/>
    </source>
</evidence>
<dbReference type="CDD" id="cd16444">
    <property type="entry name" value="LipB"/>
    <property type="match status" value="1"/>
</dbReference>
<proteinExistence type="inferred from homology"/>
<keyword evidence="4 5" id="KW-0012">Acyltransferase</keyword>
<feature type="binding site" evidence="7">
    <location>
        <begin position="58"/>
        <end position="65"/>
    </location>
    <ligand>
        <name>substrate</name>
    </ligand>
</feature>
<dbReference type="PANTHER" id="PTHR10993:SF7">
    <property type="entry name" value="LIPOYLTRANSFERASE 2, MITOCHONDRIAL-RELATED"/>
    <property type="match status" value="1"/>
</dbReference>
<dbReference type="NCBIfam" id="TIGR00214">
    <property type="entry name" value="lipB"/>
    <property type="match status" value="1"/>
</dbReference>
<comment type="caution">
    <text evidence="10">The sequence shown here is derived from an EMBL/GenBank/DDBJ whole genome shotgun (WGS) entry which is preliminary data.</text>
</comment>
<keyword evidence="3 5" id="KW-0808">Transferase</keyword>
<dbReference type="GO" id="GO:0033819">
    <property type="term" value="F:lipoyl(octanoyl) transferase activity"/>
    <property type="evidence" value="ECO:0007669"/>
    <property type="project" value="UniProtKB-EC"/>
</dbReference>
<dbReference type="EMBL" id="JAODUP010001091">
    <property type="protein sequence ID" value="KAK2141482.1"/>
    <property type="molecule type" value="Genomic_DNA"/>
</dbReference>
<dbReference type="PROSITE" id="PS51733">
    <property type="entry name" value="BPL_LPL_CATALYTIC"/>
    <property type="match status" value="1"/>
</dbReference>
<dbReference type="PANTHER" id="PTHR10993">
    <property type="entry name" value="OCTANOYLTRANSFERASE"/>
    <property type="match status" value="1"/>
</dbReference>
<accession>A0AAD9IVS6</accession>
<dbReference type="PROSITE" id="PS01313">
    <property type="entry name" value="LIPB"/>
    <property type="match status" value="1"/>
</dbReference>
<evidence type="ECO:0000256" key="3">
    <source>
        <dbReference type="ARBA" id="ARBA00022679"/>
    </source>
</evidence>
<evidence type="ECO:0000256" key="7">
    <source>
        <dbReference type="PIRSR" id="PIRSR016262-2"/>
    </source>
</evidence>
<dbReference type="PIRSF" id="PIRSF016262">
    <property type="entry name" value="LPLase"/>
    <property type="match status" value="1"/>
</dbReference>
<evidence type="ECO:0000313" key="10">
    <source>
        <dbReference type="EMBL" id="KAK2141482.1"/>
    </source>
</evidence>